<dbReference type="EMBL" id="AP025628">
    <property type="protein sequence ID" value="BDG59258.1"/>
    <property type="molecule type" value="Genomic_DNA"/>
</dbReference>
<dbReference type="GO" id="GO:0016020">
    <property type="term" value="C:membrane"/>
    <property type="evidence" value="ECO:0007669"/>
    <property type="project" value="InterPro"/>
</dbReference>
<dbReference type="PANTHER" id="PTHR22550:SF5">
    <property type="entry name" value="LEUCINE ZIPPER PROTEIN 4"/>
    <property type="match status" value="1"/>
</dbReference>
<dbReference type="Proteomes" id="UP001163687">
    <property type="component" value="Chromosome"/>
</dbReference>
<evidence type="ECO:0000256" key="2">
    <source>
        <dbReference type="ARBA" id="ARBA00023136"/>
    </source>
</evidence>
<dbReference type="InterPro" id="IPR004995">
    <property type="entry name" value="Spore_Ger"/>
</dbReference>
<dbReference type="Pfam" id="PF03323">
    <property type="entry name" value="GerA"/>
    <property type="match status" value="1"/>
</dbReference>
<keyword evidence="6" id="KW-1185">Reference proteome</keyword>
<comment type="similarity">
    <text evidence="1">Belongs to the GerABKA family.</text>
</comment>
<feature type="transmembrane region" description="Helical" evidence="4">
    <location>
        <begin position="533"/>
        <end position="562"/>
    </location>
</feature>
<protein>
    <submittedName>
        <fullName evidence="5">Spore germination protein</fullName>
    </submittedName>
</protein>
<gene>
    <name evidence="5" type="ORF">caldi_03480</name>
</gene>
<feature type="compositionally biased region" description="Basic and acidic residues" evidence="3">
    <location>
        <begin position="180"/>
        <end position="194"/>
    </location>
</feature>
<feature type="region of interest" description="Disordered" evidence="3">
    <location>
        <begin position="149"/>
        <end position="194"/>
    </location>
</feature>
<evidence type="ECO:0000256" key="3">
    <source>
        <dbReference type="SAM" id="MobiDB-lite"/>
    </source>
</evidence>
<organism evidence="5 6">
    <name type="scientific">Caldinitratiruptor microaerophilus</name>
    <dbReference type="NCBI Taxonomy" id="671077"/>
    <lineage>
        <taxon>Bacteria</taxon>
        <taxon>Bacillati</taxon>
        <taxon>Bacillota</taxon>
        <taxon>Clostridia</taxon>
        <taxon>Eubacteriales</taxon>
        <taxon>Symbiobacteriaceae</taxon>
        <taxon>Caldinitratiruptor</taxon>
    </lineage>
</organism>
<evidence type="ECO:0000256" key="1">
    <source>
        <dbReference type="ARBA" id="ARBA00005278"/>
    </source>
</evidence>
<feature type="transmembrane region" description="Helical" evidence="4">
    <location>
        <begin position="502"/>
        <end position="521"/>
    </location>
</feature>
<feature type="compositionally biased region" description="Pro residues" evidence="3">
    <location>
        <begin position="153"/>
        <end position="163"/>
    </location>
</feature>
<name>A0AA35CJ16_9FIRM</name>
<evidence type="ECO:0000313" key="6">
    <source>
        <dbReference type="Proteomes" id="UP001163687"/>
    </source>
</evidence>
<keyword evidence="2 4" id="KW-0472">Membrane</keyword>
<reference evidence="5" key="1">
    <citation type="submission" date="2022-03" db="EMBL/GenBank/DDBJ databases">
        <title>Complete genome sequence of Caldinitratiruptor microaerophilus.</title>
        <authorList>
            <person name="Mukaiyama R."/>
            <person name="Nishiyama T."/>
            <person name="Ueda K."/>
        </authorList>
    </citation>
    <scope>NUCLEOTIDE SEQUENCE</scope>
    <source>
        <strain evidence="5">JCM 16183</strain>
    </source>
</reference>
<dbReference type="PANTHER" id="PTHR22550">
    <property type="entry name" value="SPORE GERMINATION PROTEIN"/>
    <property type="match status" value="1"/>
</dbReference>
<proteinExistence type="inferred from homology"/>
<dbReference type="RefSeq" id="WP_264843380.1">
    <property type="nucleotide sequence ID" value="NZ_AP025628.1"/>
</dbReference>
<accession>A0AA35CJ16</accession>
<dbReference type="KEGG" id="cmic:caldi_03480"/>
<feature type="region of interest" description="Disordered" evidence="3">
    <location>
        <begin position="612"/>
        <end position="644"/>
    </location>
</feature>
<sequence>MGVWQRVSALLDPGATAAPREFTLGDRGQRPPEELAEVRRRLRETGESARAAVRRIDRFLDALQQAGQGGGPAPGADVGDLAASLDENLACLRAFFRAPDNIDVKFREILLGLHPPVRAAVLYIDGLVDSARIHMAVLEPLMLLAHMDHDLRPPQPAGDPGPGPQGGAPGQAGTPPAGRQDGRTGTRPDGPEPWRPLLERVLFRLLPGNQVEEKPTIEGVIDGILSGDTVILLDGVPRAVVVETKGFPVRSVTTPKQEMVIRGPLDAFNESIRMNIALIRRRIKDPRLVTEMIPVGRISRTFVAVMYISGVVNPKLPGEIKRRIASLDLDYVGTEGILEQFVEDRPFALFPQTLSTERPDRAAAYLAEGHAVILADNSPFALVVPVTWWSLMQTAEDYYIRWPYGSLLRSLRIIALLLAVLTGGIYIATVNFHQEMFPTELLLAIAAARERVPFPAALELLFMEFFFELVREAGIRIPSVIGPTIGIVGALILGQALVAARIASPVVIIITAISGLASFAIPNYSTAWGIRVLRFVFIFLGMTLGLYGIALGIFGVVLHLAALRSFGVPYLSPVAPFRAGAEDTLRREPLFYMEQRPRHVRPLDPWRQPEISRRWHSGAAGPAARPERRTRPPGSGTHGKGGTR</sequence>
<dbReference type="AlphaFoldDB" id="A0AA35CJ16"/>
<evidence type="ECO:0000313" key="5">
    <source>
        <dbReference type="EMBL" id="BDG59258.1"/>
    </source>
</evidence>
<feature type="transmembrane region" description="Helical" evidence="4">
    <location>
        <begin position="411"/>
        <end position="432"/>
    </location>
</feature>
<dbReference type="GO" id="GO:0009847">
    <property type="term" value="P:spore germination"/>
    <property type="evidence" value="ECO:0007669"/>
    <property type="project" value="InterPro"/>
</dbReference>
<evidence type="ECO:0000256" key="4">
    <source>
        <dbReference type="SAM" id="Phobius"/>
    </source>
</evidence>
<feature type="transmembrane region" description="Helical" evidence="4">
    <location>
        <begin position="477"/>
        <end position="496"/>
    </location>
</feature>
<keyword evidence="4" id="KW-0812">Transmembrane</keyword>
<dbReference type="InterPro" id="IPR050768">
    <property type="entry name" value="UPF0353/GerABKA_families"/>
</dbReference>
<keyword evidence="4" id="KW-1133">Transmembrane helix</keyword>